<dbReference type="GO" id="GO:0005524">
    <property type="term" value="F:ATP binding"/>
    <property type="evidence" value="ECO:0007669"/>
    <property type="project" value="UniProtKB-KW"/>
</dbReference>
<keyword evidence="13" id="KW-1185">Reference proteome</keyword>
<dbReference type="CDD" id="cd18579">
    <property type="entry name" value="ABC_6TM_ABCC_D1"/>
    <property type="match status" value="1"/>
</dbReference>
<dbReference type="Gene3D" id="1.20.1560.10">
    <property type="entry name" value="ABC transporter type 1, transmembrane domain"/>
    <property type="match status" value="2"/>
</dbReference>
<evidence type="ECO:0008006" key="14">
    <source>
        <dbReference type="Google" id="ProtNLM"/>
    </source>
</evidence>
<feature type="domain" description="ABC transporter" evidence="10">
    <location>
        <begin position="1017"/>
        <end position="1244"/>
    </location>
</feature>
<feature type="transmembrane region" description="Helical" evidence="9">
    <location>
        <begin position="786"/>
        <end position="805"/>
    </location>
</feature>
<dbReference type="OrthoDB" id="6500128at2759"/>
<dbReference type="FunFam" id="1.20.1560.10:FF:000006">
    <property type="entry name" value="ATP-binding cassette, sub-family C (CFTR/MRP), member 9"/>
    <property type="match status" value="1"/>
</dbReference>
<dbReference type="CDD" id="cd18580">
    <property type="entry name" value="ABC_6TM_ABCC_D2"/>
    <property type="match status" value="1"/>
</dbReference>
<dbReference type="InterPro" id="IPR050173">
    <property type="entry name" value="ABC_transporter_C-like"/>
</dbReference>
<feature type="transmembrane region" description="Helical" evidence="9">
    <location>
        <begin position="927"/>
        <end position="948"/>
    </location>
</feature>
<accession>A0A834MCQ7</accession>
<dbReference type="AlphaFoldDB" id="A0A834MCQ7"/>
<dbReference type="GO" id="GO:0016020">
    <property type="term" value="C:membrane"/>
    <property type="evidence" value="ECO:0007669"/>
    <property type="project" value="UniProtKB-SubCell"/>
</dbReference>
<dbReference type="CDD" id="cd03250">
    <property type="entry name" value="ABCC_MRP_domain1"/>
    <property type="match status" value="1"/>
</dbReference>
<keyword evidence="3 9" id="KW-0812">Transmembrane</keyword>
<keyword evidence="2" id="KW-0813">Transport</keyword>
<name>A0A834MCQ7_RHYFE</name>
<dbReference type="FunFam" id="1.20.1560.10:FF:000014">
    <property type="entry name" value="Multidrug resistance-associated protein member 4"/>
    <property type="match status" value="1"/>
</dbReference>
<evidence type="ECO:0000256" key="9">
    <source>
        <dbReference type="SAM" id="Phobius"/>
    </source>
</evidence>
<feature type="transmembrane region" description="Helical" evidence="9">
    <location>
        <begin position="817"/>
        <end position="837"/>
    </location>
</feature>
<evidence type="ECO:0000256" key="1">
    <source>
        <dbReference type="ARBA" id="ARBA00004141"/>
    </source>
</evidence>
<keyword evidence="6" id="KW-0067">ATP-binding</keyword>
<evidence type="ECO:0000256" key="3">
    <source>
        <dbReference type="ARBA" id="ARBA00022692"/>
    </source>
</evidence>
<dbReference type="PROSITE" id="PS00211">
    <property type="entry name" value="ABC_TRANSPORTER_1"/>
    <property type="match status" value="1"/>
</dbReference>
<feature type="domain" description="ABC transmembrane type-1" evidence="11">
    <location>
        <begin position="102"/>
        <end position="332"/>
    </location>
</feature>
<dbReference type="EMBL" id="JAACXV010000380">
    <property type="protein sequence ID" value="KAF7278953.1"/>
    <property type="molecule type" value="Genomic_DNA"/>
</dbReference>
<dbReference type="Pfam" id="PF00664">
    <property type="entry name" value="ABC_membrane"/>
    <property type="match status" value="2"/>
</dbReference>
<gene>
    <name evidence="12" type="ORF">GWI33_007817</name>
</gene>
<feature type="domain" description="ABC transmembrane type-1" evidence="11">
    <location>
        <begin position="684"/>
        <end position="984"/>
    </location>
</feature>
<keyword evidence="4" id="KW-0677">Repeat</keyword>
<dbReference type="GO" id="GO:0016887">
    <property type="term" value="F:ATP hydrolysis activity"/>
    <property type="evidence" value="ECO:0007669"/>
    <property type="project" value="InterPro"/>
</dbReference>
<evidence type="ECO:0000256" key="8">
    <source>
        <dbReference type="ARBA" id="ARBA00023136"/>
    </source>
</evidence>
<feature type="transmembrane region" description="Helical" evidence="9">
    <location>
        <begin position="310"/>
        <end position="338"/>
    </location>
</feature>
<dbReference type="InterPro" id="IPR003593">
    <property type="entry name" value="AAA+_ATPase"/>
</dbReference>
<keyword evidence="7 9" id="KW-1133">Transmembrane helix</keyword>
<organism evidence="12 13">
    <name type="scientific">Rhynchophorus ferrugineus</name>
    <name type="common">Red palm weevil</name>
    <name type="synonym">Curculio ferrugineus</name>
    <dbReference type="NCBI Taxonomy" id="354439"/>
    <lineage>
        <taxon>Eukaryota</taxon>
        <taxon>Metazoa</taxon>
        <taxon>Ecdysozoa</taxon>
        <taxon>Arthropoda</taxon>
        <taxon>Hexapoda</taxon>
        <taxon>Insecta</taxon>
        <taxon>Pterygota</taxon>
        <taxon>Neoptera</taxon>
        <taxon>Endopterygota</taxon>
        <taxon>Coleoptera</taxon>
        <taxon>Polyphaga</taxon>
        <taxon>Cucujiformia</taxon>
        <taxon>Curculionidae</taxon>
        <taxon>Dryophthorinae</taxon>
        <taxon>Rhynchophorus</taxon>
    </lineage>
</organism>
<dbReference type="Proteomes" id="UP000625711">
    <property type="component" value="Unassembled WGS sequence"/>
</dbReference>
<evidence type="ECO:0000313" key="12">
    <source>
        <dbReference type="EMBL" id="KAF7278953.1"/>
    </source>
</evidence>
<keyword evidence="5" id="KW-0547">Nucleotide-binding</keyword>
<dbReference type="InterPro" id="IPR027417">
    <property type="entry name" value="P-loop_NTPase"/>
</dbReference>
<dbReference type="PROSITE" id="PS50893">
    <property type="entry name" value="ABC_TRANSPORTER_2"/>
    <property type="match status" value="2"/>
</dbReference>
<protein>
    <recommendedName>
        <fullName evidence="14">Multidrug resistance-associated protein lethal(2)03659</fullName>
    </recommendedName>
</protein>
<feature type="transmembrane region" description="Helical" evidence="9">
    <location>
        <begin position="153"/>
        <end position="171"/>
    </location>
</feature>
<dbReference type="PANTHER" id="PTHR24223">
    <property type="entry name" value="ATP-BINDING CASSETTE SUB-FAMILY C"/>
    <property type="match status" value="1"/>
</dbReference>
<evidence type="ECO:0000259" key="11">
    <source>
        <dbReference type="PROSITE" id="PS50929"/>
    </source>
</evidence>
<feature type="domain" description="ABC transporter" evidence="10">
    <location>
        <begin position="404"/>
        <end position="623"/>
    </location>
</feature>
<sequence length="1255" mass="142692">MNNYNQVSRKPNPRENANILSLLTFSYTGGLFRKALRRDLEEEDIYEVVNSCKSEPNGNRFERSWSVEREEKEHISLTGLLWKCFGWKFLFLGTIHLLWKIVSSIYEPEAIAKLVSYFNPGQTKLTFNDALFYGCLMIGLKFAQALYLQNYHIYLQQLAIQVTTAFCSLIYRKALRMTPSAMSDISLGNIITVMTKDVMVFEISITLFSDLWVEVVKLFLTCYLIYNKMGPSGFVGIACLCSVLPAQVYVGKLIKNLRLNLNRKTDERLQATQETLSAIKIIKMYTWEAVFSKNVEHKRTKEMRYLMKSFYLKSLNFVIGLFTSKVGLYALMMTYIYVSEVAEAEVIFYVMKCFKDLKHSIGILIPIGLGRGAEIIASANRINRVLNAEELESYDDNKYVKPRIKANNVTVKIKDRTILSNITTEIKRGLTVVTGPLGCGKSTLIKLFLKDFPISDGKLISEGAFSYSSQDPWLFPSSIRQNILFGEEYDPIRYQKVIKVCALEYDFELFEEGDQTIVADGGKNLSGGQQARINLARAIYKKSDIYLLDDPLHALDPSVQDFVYQNCIKEFLRDEYTILVTHNPKHKQGADHLILMRDGQIHFDGKMTDAKIDLMKEINIEQEEEIPAKISTSKDDSGVENNEKTKLISKDNGEKKKVYREIKKEGKVDSSVYFKYFSYGGGLFIFFLIFLLFVVSESSESYSSRLLTDWINIQQNMSNIKVRQNLLSNSTTIVAMEYKANYIIKLYTGMIVGSLIFDLINQYFFINFSRKASLNLHNNMIEKLTGAVMTFYDNYFIGNILNRFSQDLNSIDEHLPSTINMFMMILLGCVGVVALVSSVSWTFMVPAAILIAILLMLRNIYMPTARSLKRLSAATRSPLVGHLNASMEGITTIRANKAEKILIREFDRHQDLCTSARYMNFCIRKAFGFFMDILSATFLTFIVAKFLFLASDATSGDVGLAITKAASLTSLVQWALLQWSDLENNMTSVERVLEYTEVTQENYDGQELKNWPAKGSLSYSNVSLTYKHDKVLRDISFEVKPRHKIGIVGRTGAGKSSIISTLFRLYNYDGAILIDDVDIKTVSLKCLRKHISIIPQDPMLFHGTIRHNIDPLGEYTDTDIWTAIKKVHMTDHISTLDLPITDHGSNFSTGQRQLICLARAIIRQNKIVVLDEATANMDPETEFLVQKTIEDNFADCTLLIIAHRLKSILNCDKILVMEKGEIAEFDEPIMLMENKNSFFAKMLVSDGGSMATTPS</sequence>
<dbReference type="Pfam" id="PF00005">
    <property type="entry name" value="ABC_tran"/>
    <property type="match status" value="2"/>
</dbReference>
<feature type="transmembrane region" description="Helical" evidence="9">
    <location>
        <begin position="676"/>
        <end position="695"/>
    </location>
</feature>
<dbReference type="InterPro" id="IPR036640">
    <property type="entry name" value="ABC1_TM_sf"/>
</dbReference>
<dbReference type="InterPro" id="IPR044726">
    <property type="entry name" value="ABCC_6TM_D2"/>
</dbReference>
<feature type="transmembrane region" description="Helical" evidence="9">
    <location>
        <begin position="232"/>
        <end position="254"/>
    </location>
</feature>
<dbReference type="InterPro" id="IPR003439">
    <property type="entry name" value="ABC_transporter-like_ATP-bd"/>
</dbReference>
<dbReference type="GO" id="GO:0140359">
    <property type="term" value="F:ABC-type transporter activity"/>
    <property type="evidence" value="ECO:0007669"/>
    <property type="project" value="InterPro"/>
</dbReference>
<dbReference type="SMART" id="SM00382">
    <property type="entry name" value="AAA"/>
    <property type="match status" value="2"/>
</dbReference>
<evidence type="ECO:0000256" key="6">
    <source>
        <dbReference type="ARBA" id="ARBA00022840"/>
    </source>
</evidence>
<dbReference type="InterPro" id="IPR017871">
    <property type="entry name" value="ABC_transporter-like_CS"/>
</dbReference>
<proteinExistence type="predicted"/>
<evidence type="ECO:0000256" key="4">
    <source>
        <dbReference type="ARBA" id="ARBA00022737"/>
    </source>
</evidence>
<evidence type="ECO:0000256" key="7">
    <source>
        <dbReference type="ARBA" id="ARBA00022989"/>
    </source>
</evidence>
<dbReference type="FunFam" id="3.40.50.300:FF:000163">
    <property type="entry name" value="Multidrug resistance-associated protein member 4"/>
    <property type="match status" value="1"/>
</dbReference>
<dbReference type="SUPFAM" id="SSF52540">
    <property type="entry name" value="P-loop containing nucleoside triphosphate hydrolases"/>
    <property type="match status" value="2"/>
</dbReference>
<evidence type="ECO:0000313" key="13">
    <source>
        <dbReference type="Proteomes" id="UP000625711"/>
    </source>
</evidence>
<dbReference type="PROSITE" id="PS50929">
    <property type="entry name" value="ABC_TM1F"/>
    <property type="match status" value="2"/>
</dbReference>
<dbReference type="InterPro" id="IPR044746">
    <property type="entry name" value="ABCC_6TM_D1"/>
</dbReference>
<dbReference type="SUPFAM" id="SSF90123">
    <property type="entry name" value="ABC transporter transmembrane region"/>
    <property type="match status" value="2"/>
</dbReference>
<keyword evidence="8 9" id="KW-0472">Membrane</keyword>
<evidence type="ECO:0000259" key="10">
    <source>
        <dbReference type="PROSITE" id="PS50893"/>
    </source>
</evidence>
<feature type="transmembrane region" description="Helical" evidence="9">
    <location>
        <begin position="130"/>
        <end position="147"/>
    </location>
</feature>
<feature type="transmembrane region" description="Helical" evidence="9">
    <location>
        <begin position="843"/>
        <end position="861"/>
    </location>
</feature>
<evidence type="ECO:0000256" key="5">
    <source>
        <dbReference type="ARBA" id="ARBA00022741"/>
    </source>
</evidence>
<dbReference type="InterPro" id="IPR011527">
    <property type="entry name" value="ABC1_TM_dom"/>
</dbReference>
<feature type="transmembrane region" description="Helical" evidence="9">
    <location>
        <begin position="746"/>
        <end position="766"/>
    </location>
</feature>
<evidence type="ECO:0000256" key="2">
    <source>
        <dbReference type="ARBA" id="ARBA00022448"/>
    </source>
</evidence>
<reference evidence="12" key="1">
    <citation type="submission" date="2020-08" db="EMBL/GenBank/DDBJ databases">
        <title>Genome sequencing and assembly of the red palm weevil Rhynchophorus ferrugineus.</title>
        <authorList>
            <person name="Dias G.B."/>
            <person name="Bergman C.M."/>
            <person name="Manee M."/>
        </authorList>
    </citation>
    <scope>NUCLEOTIDE SEQUENCE</scope>
    <source>
        <strain evidence="12">AA-2017</strain>
        <tissue evidence="12">Whole larva</tissue>
    </source>
</reference>
<dbReference type="Gene3D" id="3.40.50.300">
    <property type="entry name" value="P-loop containing nucleotide triphosphate hydrolases"/>
    <property type="match status" value="2"/>
</dbReference>
<dbReference type="CDD" id="cd03244">
    <property type="entry name" value="ABCC_MRP_domain2"/>
    <property type="match status" value="1"/>
</dbReference>
<comment type="caution">
    <text evidence="12">The sequence shown here is derived from an EMBL/GenBank/DDBJ whole genome shotgun (WGS) entry which is preliminary data.</text>
</comment>
<comment type="subcellular location">
    <subcellularLocation>
        <location evidence="1">Membrane</location>
        <topology evidence="1">Multi-pass membrane protein</topology>
    </subcellularLocation>
</comment>
<dbReference type="FunFam" id="3.40.50.300:FF:000973">
    <property type="entry name" value="Multidrug resistance-associated protein 4"/>
    <property type="match status" value="1"/>
</dbReference>
<dbReference type="PANTHER" id="PTHR24223:SF448">
    <property type="entry name" value="FI20146P1-RELATED"/>
    <property type="match status" value="1"/>
</dbReference>